<evidence type="ECO:0000313" key="4">
    <source>
        <dbReference type="Proteomes" id="UP000220102"/>
    </source>
</evidence>
<sequence length="153" mass="17330">MKRNRMNWLSRLLRSLDTRHYLILAALWTAGIIVALTIPAPGLPKVDPSLTLDKFAHVILFGGLAIFWMRALRPDEPRVPWTIPWRRVRNLFLGGLLFAVGSEFYQLIIPFKRSADPYDALADVVGLVLGLGTYLLYRSRTVESNEEPAAREG</sequence>
<evidence type="ECO:0000256" key="1">
    <source>
        <dbReference type="SAM" id="Phobius"/>
    </source>
</evidence>
<comment type="caution">
    <text evidence="3">The sequence shown here is derived from an EMBL/GenBank/DDBJ whole genome shotgun (WGS) entry which is preliminary data.</text>
</comment>
<evidence type="ECO:0000313" key="3">
    <source>
        <dbReference type="EMBL" id="PEN13085.1"/>
    </source>
</evidence>
<dbReference type="Pfam" id="PF04892">
    <property type="entry name" value="VanZ"/>
    <property type="match status" value="1"/>
</dbReference>
<keyword evidence="4" id="KW-1185">Reference proteome</keyword>
<keyword evidence="1" id="KW-1133">Transmembrane helix</keyword>
<dbReference type="AlphaFoldDB" id="A0A2A8CWL0"/>
<dbReference type="InterPro" id="IPR006976">
    <property type="entry name" value="VanZ-like"/>
</dbReference>
<proteinExistence type="predicted"/>
<keyword evidence="1" id="KW-0472">Membrane</keyword>
<keyword evidence="1" id="KW-0812">Transmembrane</keyword>
<gene>
    <name evidence="3" type="ORF">CRI94_10555</name>
</gene>
<organism evidence="3 4">
    <name type="scientific">Longibacter salinarum</name>
    <dbReference type="NCBI Taxonomy" id="1850348"/>
    <lineage>
        <taxon>Bacteria</taxon>
        <taxon>Pseudomonadati</taxon>
        <taxon>Rhodothermota</taxon>
        <taxon>Rhodothermia</taxon>
        <taxon>Rhodothermales</taxon>
        <taxon>Salisaetaceae</taxon>
        <taxon>Longibacter</taxon>
    </lineage>
</organism>
<dbReference type="NCBIfam" id="NF037970">
    <property type="entry name" value="vanZ_1"/>
    <property type="match status" value="1"/>
</dbReference>
<feature type="transmembrane region" description="Helical" evidence="1">
    <location>
        <begin position="55"/>
        <end position="71"/>
    </location>
</feature>
<feature type="transmembrane region" description="Helical" evidence="1">
    <location>
        <begin position="21"/>
        <end position="43"/>
    </location>
</feature>
<evidence type="ECO:0000259" key="2">
    <source>
        <dbReference type="Pfam" id="PF04892"/>
    </source>
</evidence>
<dbReference type="EMBL" id="PDEQ01000005">
    <property type="protein sequence ID" value="PEN13085.1"/>
    <property type="molecule type" value="Genomic_DNA"/>
</dbReference>
<dbReference type="PANTHER" id="PTHR28008">
    <property type="entry name" value="DOMAIN PROTEIN, PUTATIVE (AFU_ORTHOLOGUE AFUA_3G10980)-RELATED"/>
    <property type="match status" value="1"/>
</dbReference>
<dbReference type="OrthoDB" id="1524985at2"/>
<dbReference type="PANTHER" id="PTHR28008:SF1">
    <property type="entry name" value="DOMAIN PROTEIN, PUTATIVE (AFU_ORTHOLOGUE AFUA_3G10980)-RELATED"/>
    <property type="match status" value="1"/>
</dbReference>
<feature type="domain" description="VanZ-like" evidence="2">
    <location>
        <begin position="48"/>
        <end position="137"/>
    </location>
</feature>
<reference evidence="3 4" key="1">
    <citation type="submission" date="2017-10" db="EMBL/GenBank/DDBJ databases">
        <title>Draft genome of Longibacter Salinarum.</title>
        <authorList>
            <person name="Goh K.M."/>
            <person name="Shamsir M.S."/>
            <person name="Lim S.W."/>
        </authorList>
    </citation>
    <scope>NUCLEOTIDE SEQUENCE [LARGE SCALE GENOMIC DNA]</scope>
    <source>
        <strain evidence="3 4">KCTC 52045</strain>
    </source>
</reference>
<name>A0A2A8CWL0_9BACT</name>
<accession>A0A2A8CWL0</accession>
<dbReference type="Proteomes" id="UP000220102">
    <property type="component" value="Unassembled WGS sequence"/>
</dbReference>
<feature type="transmembrane region" description="Helical" evidence="1">
    <location>
        <begin position="120"/>
        <end position="137"/>
    </location>
</feature>
<feature type="transmembrane region" description="Helical" evidence="1">
    <location>
        <begin position="91"/>
        <end position="108"/>
    </location>
</feature>
<protein>
    <recommendedName>
        <fullName evidence="2">VanZ-like domain-containing protein</fullName>
    </recommendedName>
</protein>